<organism evidence="1 2">
    <name type="scientific">Phytophthora infestans</name>
    <name type="common">Potato late blight agent</name>
    <name type="synonym">Botrytis infestans</name>
    <dbReference type="NCBI Taxonomy" id="4787"/>
    <lineage>
        <taxon>Eukaryota</taxon>
        <taxon>Sar</taxon>
        <taxon>Stramenopiles</taxon>
        <taxon>Oomycota</taxon>
        <taxon>Peronosporomycetes</taxon>
        <taxon>Peronosporales</taxon>
        <taxon>Peronosporaceae</taxon>
        <taxon>Phytophthora</taxon>
    </lineage>
</organism>
<accession>A0A8S9V712</accession>
<protein>
    <submittedName>
        <fullName evidence="1">Uncharacterized protein</fullName>
    </submittedName>
</protein>
<comment type="caution">
    <text evidence="1">The sequence shown here is derived from an EMBL/GenBank/DDBJ whole genome shotgun (WGS) entry which is preliminary data.</text>
</comment>
<proteinExistence type="predicted"/>
<evidence type="ECO:0000313" key="2">
    <source>
        <dbReference type="Proteomes" id="UP000704712"/>
    </source>
</evidence>
<name>A0A8S9V712_PHYIN</name>
<dbReference type="AlphaFoldDB" id="A0A8S9V712"/>
<reference evidence="1" key="1">
    <citation type="submission" date="2020-03" db="EMBL/GenBank/DDBJ databases">
        <title>Hybrid Assembly of Korean Phytophthora infestans isolates.</title>
        <authorList>
            <person name="Prokchorchik M."/>
            <person name="Lee Y."/>
            <person name="Seo J."/>
            <person name="Cho J.-H."/>
            <person name="Park Y.-E."/>
            <person name="Jang D.-C."/>
            <person name="Im J.-S."/>
            <person name="Choi J.-G."/>
            <person name="Park H.-J."/>
            <person name="Lee G.-B."/>
            <person name="Lee Y.-G."/>
            <person name="Hong S.-Y."/>
            <person name="Cho K."/>
            <person name="Sohn K.H."/>
        </authorList>
    </citation>
    <scope>NUCLEOTIDE SEQUENCE</scope>
    <source>
        <strain evidence="1">KR_2_A2</strain>
    </source>
</reference>
<dbReference type="Proteomes" id="UP000704712">
    <property type="component" value="Unassembled WGS sequence"/>
</dbReference>
<gene>
    <name evidence="1" type="ORF">GN958_ATG03592</name>
</gene>
<sequence length="120" mass="13556">MVQRVPVVRVVICTAQIQLDDHFIRCDVTRLDGHKPRDCRGMSSAESGRAHKRTLFVLKLLGICSSLEPKRSARTRCSWAYSKLERMRFAAVFIANGVDAGAALLLCRRFLTSSLLNQHR</sequence>
<dbReference type="EMBL" id="JAACNO010000507">
    <property type="protein sequence ID" value="KAF4147182.1"/>
    <property type="molecule type" value="Genomic_DNA"/>
</dbReference>
<evidence type="ECO:0000313" key="1">
    <source>
        <dbReference type="EMBL" id="KAF4147182.1"/>
    </source>
</evidence>